<protein>
    <recommendedName>
        <fullName evidence="7">Glycosyltransferase</fullName>
        <ecNumber evidence="7">2.4.1.-</ecNumber>
    </recommendedName>
</protein>
<reference evidence="9" key="2">
    <citation type="submission" date="2021-05" db="UniProtKB">
        <authorList>
            <consortium name="EnsemblPlants"/>
        </authorList>
    </citation>
    <scope>IDENTIFICATION</scope>
    <source>
        <strain evidence="9">subsp. malaccensis</strain>
    </source>
</reference>
<comment type="similarity">
    <text evidence="1 6">Belongs to the UDP-glycosyltransferase family.</text>
</comment>
<gene>
    <name evidence="8" type="ORF">GSMUA_29300.1</name>
</gene>
<dbReference type="OrthoDB" id="5835829at2759"/>
<evidence type="ECO:0000256" key="2">
    <source>
        <dbReference type="ARBA" id="ARBA00022575"/>
    </source>
</evidence>
<dbReference type="Gramene" id="Ma07_t25160.1">
    <property type="protein sequence ID" value="Ma07_p25160.1"/>
    <property type="gene ID" value="Ma07_g25160"/>
</dbReference>
<evidence type="ECO:0000256" key="6">
    <source>
        <dbReference type="RuleBase" id="RU003718"/>
    </source>
</evidence>
<dbReference type="Gene3D" id="3.40.50.2000">
    <property type="entry name" value="Glycogen Phosphorylase B"/>
    <property type="match status" value="2"/>
</dbReference>
<comment type="function">
    <text evidence="5">Involved in the detoxification of the Fusarium mycotoxin deoxynivalenol by the transfer of glucose from UDP-D-glucose to the hydroxyl group at C-3, forming deoxynivalenol-3-O-beta-D-glucoside.</text>
</comment>
<evidence type="ECO:0000313" key="8">
    <source>
        <dbReference type="EMBL" id="CAG1857708.1"/>
    </source>
</evidence>
<dbReference type="SUPFAM" id="SSF53756">
    <property type="entry name" value="UDP-Glycosyltransferase/glycogen phosphorylase"/>
    <property type="match status" value="1"/>
</dbReference>
<evidence type="ECO:0000256" key="7">
    <source>
        <dbReference type="RuleBase" id="RU362057"/>
    </source>
</evidence>
<keyword evidence="3 6" id="KW-0328">Glycosyltransferase</keyword>
<dbReference type="KEGG" id="mus:103992662"/>
<dbReference type="EnsemblPlants" id="Ma07_t25160.1">
    <property type="protein sequence ID" value="Ma07_p25160.1"/>
    <property type="gene ID" value="Ma07_g25160"/>
</dbReference>
<sequence>MTSSLFVFRPCTASRSHCATSLTMATSDLILLLPYPSQGHINPMLQFGKRCAAHGVSATLATTRFILNTTRPQPGPVHLAAISDGCDRAGYAEVSSIPDYLDRLERVGSETLESLLRSEAAAGRPVRLLVFDAFLPWAGDVGRRLGLATAAFFTQSCAVNALYFHVWEGRLHVPVQAAELDLPGLPRLRPRDLPSFLPDRDSIYPAYLQLVLNQFKNLEKADEVLVNTFYELEPQESEYLKVESGAKTIGPTVPSSHLDGRLPSDSHYGFHLFEPSVAACMSWLDSKPPASVVYVSFGSMAAICQEQMEELAQGLSATGKHFLWVVRSSEAHKFPPGFVEGCRDRGLVVPWSPQLEVLAHPATGCFLTHCGWNSTVEGLGLGVPMVAMPQWTDQPTNAMYVEEVWGVGVRVREDGEGLVRRVEVERCVREVMEGGRSSEMRSNAARWRALAKAAVGLNGSSDKNIVELIAKYCSKADKDCVHQQLVAT</sequence>
<reference evidence="8" key="1">
    <citation type="submission" date="2021-03" db="EMBL/GenBank/DDBJ databases">
        <authorList>
            <consortium name="Genoscope - CEA"/>
            <person name="William W."/>
        </authorList>
    </citation>
    <scope>NUCLEOTIDE SEQUENCE</scope>
    <source>
        <strain evidence="8">Doubled-haploid Pahang</strain>
    </source>
</reference>
<dbReference type="Pfam" id="PF00201">
    <property type="entry name" value="UDPGT"/>
    <property type="match status" value="1"/>
</dbReference>
<evidence type="ECO:0000256" key="4">
    <source>
        <dbReference type="ARBA" id="ARBA00022679"/>
    </source>
</evidence>
<evidence type="ECO:0000313" key="9">
    <source>
        <dbReference type="EnsemblPlants" id="Ma07_p25160.1"/>
    </source>
</evidence>
<dbReference type="FunFam" id="3.40.50.2000:FF:000019">
    <property type="entry name" value="Glycosyltransferase"/>
    <property type="match status" value="1"/>
</dbReference>
<dbReference type="InterPro" id="IPR035595">
    <property type="entry name" value="UDP_glycos_trans_CS"/>
</dbReference>
<organism evidence="9 10">
    <name type="scientific">Musa acuminata subsp. malaccensis</name>
    <name type="common">Wild banana</name>
    <name type="synonym">Musa malaccensis</name>
    <dbReference type="NCBI Taxonomy" id="214687"/>
    <lineage>
        <taxon>Eukaryota</taxon>
        <taxon>Viridiplantae</taxon>
        <taxon>Streptophyta</taxon>
        <taxon>Embryophyta</taxon>
        <taxon>Tracheophyta</taxon>
        <taxon>Spermatophyta</taxon>
        <taxon>Magnoliopsida</taxon>
        <taxon>Liliopsida</taxon>
        <taxon>Zingiberales</taxon>
        <taxon>Musaceae</taxon>
        <taxon>Musa</taxon>
    </lineage>
</organism>
<proteinExistence type="inferred from homology"/>
<keyword evidence="10" id="KW-1185">Reference proteome</keyword>
<dbReference type="GO" id="GO:0080044">
    <property type="term" value="F:quercetin 7-O-glucosyltransferase activity"/>
    <property type="evidence" value="ECO:0000318"/>
    <property type="project" value="GO_Central"/>
</dbReference>
<dbReference type="AlphaFoldDB" id="A0A804JZM3"/>
<dbReference type="GO" id="GO:0009636">
    <property type="term" value="P:response to toxic substance"/>
    <property type="evidence" value="ECO:0007669"/>
    <property type="project" value="UniProtKB-KW"/>
</dbReference>
<dbReference type="FunFam" id="3.40.50.2000:FF:000057">
    <property type="entry name" value="Glycosyltransferase"/>
    <property type="match status" value="1"/>
</dbReference>
<evidence type="ECO:0000256" key="5">
    <source>
        <dbReference type="ARBA" id="ARBA00058521"/>
    </source>
</evidence>
<accession>A0A804JZM3</accession>
<dbReference type="InterPro" id="IPR002213">
    <property type="entry name" value="UDP_glucos_trans"/>
</dbReference>
<dbReference type="Proteomes" id="UP000012960">
    <property type="component" value="Unplaced"/>
</dbReference>
<dbReference type="GO" id="GO:0080043">
    <property type="term" value="F:quercetin 3-O-glucosyltransferase activity"/>
    <property type="evidence" value="ECO:0000318"/>
    <property type="project" value="GO_Central"/>
</dbReference>
<dbReference type="EMBL" id="HG996473">
    <property type="protein sequence ID" value="CAG1857708.1"/>
    <property type="molecule type" value="Genomic_DNA"/>
</dbReference>
<dbReference type="EC" id="2.4.1.-" evidence="7"/>
<dbReference type="CDD" id="cd03784">
    <property type="entry name" value="GT1_Gtf-like"/>
    <property type="match status" value="1"/>
</dbReference>
<dbReference type="PROSITE" id="PS00375">
    <property type="entry name" value="UDPGT"/>
    <property type="match status" value="1"/>
</dbReference>
<dbReference type="OMA" id="KANNRGH"/>
<keyword evidence="2" id="KW-0216">Detoxification</keyword>
<dbReference type="GO" id="GO:0005737">
    <property type="term" value="C:cytoplasm"/>
    <property type="evidence" value="ECO:0000318"/>
    <property type="project" value="GO_Central"/>
</dbReference>
<name>A0A804JZM3_MUSAM</name>
<keyword evidence="4 6" id="KW-0808">Transferase</keyword>
<evidence type="ECO:0000256" key="3">
    <source>
        <dbReference type="ARBA" id="ARBA00022676"/>
    </source>
</evidence>
<dbReference type="PANTHER" id="PTHR11926:SF1553">
    <property type="entry name" value="GLYCOSYLTRANSFERASE"/>
    <property type="match status" value="1"/>
</dbReference>
<dbReference type="FunCoup" id="A0A804JZM3">
    <property type="interactions" value="15"/>
</dbReference>
<dbReference type="InParanoid" id="A0A804JZM3"/>
<evidence type="ECO:0000256" key="1">
    <source>
        <dbReference type="ARBA" id="ARBA00009995"/>
    </source>
</evidence>
<dbReference type="PANTHER" id="PTHR11926">
    <property type="entry name" value="GLUCOSYL/GLUCURONOSYL TRANSFERASES"/>
    <property type="match status" value="1"/>
</dbReference>
<evidence type="ECO:0000313" key="10">
    <source>
        <dbReference type="Proteomes" id="UP000012960"/>
    </source>
</evidence>